<dbReference type="AlphaFoldDB" id="A0A3B6KA96"/>
<dbReference type="Gramene" id="TraesCS5A02G048400.1">
    <property type="protein sequence ID" value="TraesCS5A02G048400.1"/>
    <property type="gene ID" value="TraesCS5A02G048400"/>
</dbReference>
<dbReference type="Gramene" id="TraesCAD_scaffold_009118_01G000200.1">
    <property type="protein sequence ID" value="TraesCAD_scaffold_009118_01G000200.1"/>
    <property type="gene ID" value="TraesCAD_scaffold_009118_01G000200"/>
</dbReference>
<dbReference type="Gramene" id="TraesSTA5A03G02574400.1">
    <property type="protein sequence ID" value="TraesSTA5A03G02574400.1"/>
    <property type="gene ID" value="TraesSTA5A03G02574400"/>
</dbReference>
<dbReference type="OrthoDB" id="288590at2759"/>
<dbReference type="Gramene" id="TraesROB_scaffold_004448_01G000100.1">
    <property type="protein sequence ID" value="TraesROB_scaffold_004448_01G000100.1"/>
    <property type="gene ID" value="TraesROB_scaffold_004448_01G000100"/>
</dbReference>
<evidence type="ECO:0000256" key="2">
    <source>
        <dbReference type="ARBA" id="ARBA00008056"/>
    </source>
</evidence>
<dbReference type="FunFam" id="2.60.120.330:FF:000042">
    <property type="entry name" value="Flavanone 3-dioxygenase 3"/>
    <property type="match status" value="1"/>
</dbReference>
<feature type="domain" description="Fe2OG dioxygenase" evidence="7">
    <location>
        <begin position="172"/>
        <end position="280"/>
    </location>
</feature>
<dbReference type="RefSeq" id="XP_044379456.1">
    <property type="nucleotide sequence ID" value="XM_044523521.1"/>
</dbReference>
<keyword evidence="5 6" id="KW-0408">Iron</keyword>
<dbReference type="Gramene" id="TraesLDM5A03G02586490.1">
    <property type="protein sequence ID" value="TraesLDM5A03G02586490.1"/>
    <property type="gene ID" value="TraesLDM5A03G02586490"/>
</dbReference>
<dbReference type="Proteomes" id="UP000019116">
    <property type="component" value="Chromosome 5A"/>
</dbReference>
<dbReference type="Gramene" id="TraesWEE_scaffold_007619_01G000100.1">
    <property type="protein sequence ID" value="TraesWEE_scaffold_007619_01G000100.1"/>
    <property type="gene ID" value="TraesWEE_scaffold_007619_01G000100"/>
</dbReference>
<comment type="cofactor">
    <cofactor evidence="1">
        <name>Fe cation</name>
        <dbReference type="ChEBI" id="CHEBI:24875"/>
    </cofactor>
</comment>
<name>A0A3B6KA96_WHEAT</name>
<dbReference type="Gramene" id="TraesPARA_EIv1.0_1614850.1">
    <property type="protein sequence ID" value="TraesPARA_EIv1.0_1614850.1.CDS"/>
    <property type="gene ID" value="TraesPARA_EIv1.0_1614850"/>
</dbReference>
<gene>
    <name evidence="8" type="primary">LOC123102225</name>
</gene>
<evidence type="ECO:0000256" key="6">
    <source>
        <dbReference type="RuleBase" id="RU003682"/>
    </source>
</evidence>
<dbReference type="STRING" id="4565.A0A3B6KA96"/>
<dbReference type="PANTHER" id="PTHR47991">
    <property type="entry name" value="OXOGLUTARATE/IRON-DEPENDENT DIOXYGENASE"/>
    <property type="match status" value="1"/>
</dbReference>
<dbReference type="PROSITE" id="PS51471">
    <property type="entry name" value="FE2OG_OXY"/>
    <property type="match status" value="1"/>
</dbReference>
<dbReference type="InterPro" id="IPR026992">
    <property type="entry name" value="DIOX_N"/>
</dbReference>
<accession>A0A3B6KA96</accession>
<evidence type="ECO:0000259" key="7">
    <source>
        <dbReference type="PROSITE" id="PS51471"/>
    </source>
</evidence>
<proteinExistence type="inferred from homology"/>
<dbReference type="Gramene" id="TraesCLE_scaffold_034948_01G000100.1">
    <property type="protein sequence ID" value="TraesCLE_scaffold_034948_01G000100.1"/>
    <property type="gene ID" value="TraesCLE_scaffold_034948_01G000100"/>
</dbReference>
<reference evidence="8" key="1">
    <citation type="submission" date="2018-08" db="EMBL/GenBank/DDBJ databases">
        <authorList>
            <person name="Rossello M."/>
        </authorList>
    </citation>
    <scope>NUCLEOTIDE SEQUENCE [LARGE SCALE GENOMIC DNA]</scope>
    <source>
        <strain evidence="8">cv. Chinese Spring</strain>
    </source>
</reference>
<evidence type="ECO:0000256" key="5">
    <source>
        <dbReference type="ARBA" id="ARBA00023004"/>
    </source>
</evidence>
<dbReference type="GO" id="GO:0046872">
    <property type="term" value="F:metal ion binding"/>
    <property type="evidence" value="ECO:0007669"/>
    <property type="project" value="UniProtKB-KW"/>
</dbReference>
<comment type="similarity">
    <text evidence="2 6">Belongs to the iron/ascorbate-dependent oxidoreductase family.</text>
</comment>
<evidence type="ECO:0000256" key="4">
    <source>
        <dbReference type="ARBA" id="ARBA00023002"/>
    </source>
</evidence>
<dbReference type="Gramene" id="TraesJAG5A03G02584620.1">
    <property type="protein sequence ID" value="TraesJAG5A03G02584620.1"/>
    <property type="gene ID" value="TraesJAG5A03G02584620"/>
</dbReference>
<dbReference type="Gramene" id="TraesMAC5A03G02581880.1">
    <property type="protein sequence ID" value="TraesMAC5A03G02581880.1"/>
    <property type="gene ID" value="TraesMAC5A03G02581880"/>
</dbReference>
<reference evidence="8" key="2">
    <citation type="submission" date="2018-10" db="UniProtKB">
        <authorList>
            <consortium name="EnsemblPlants"/>
        </authorList>
    </citation>
    <scope>IDENTIFICATION</scope>
</reference>
<sequence>MHTQIMDMASPPSGASSEQDGIPVVDLAVLLNGDAGERSQAIRHLGRACQHWGFFMVTNHGVPEALQSAMMDACRELFGLPPEENAEFMDAGPMDPVRVGTGFNSAVDGARYWRDYVKMFAHPELHCPAKPDALRGVAAEYAARTRALLLDLTAAISESLGLHAGRVAERLDLGSCFQILVGNHYPPCAAGPGDDDDGAVGLPAHSDHGLLTLLCQNGVDGLQVKHDGRWLLAKPIPGAFFVIAGDQLEIVSNGRYKGVLHRALVDREQARMSCVSLIGPCLDAVVEPVPELAVPPLGLGLEFRGVKYRDYMEHQQSNKLNDKGALDLVRVQKRPAILYT</sequence>
<evidence type="ECO:0000256" key="3">
    <source>
        <dbReference type="ARBA" id="ARBA00022723"/>
    </source>
</evidence>
<keyword evidence="4 6" id="KW-0560">Oxidoreductase</keyword>
<dbReference type="SUPFAM" id="SSF51197">
    <property type="entry name" value="Clavaminate synthase-like"/>
    <property type="match status" value="1"/>
</dbReference>
<dbReference type="Gramene" id="TraesRN5A0100126100.1">
    <property type="protein sequence ID" value="TraesRN5A0100126100.1"/>
    <property type="gene ID" value="TraesRN5A0100126100"/>
</dbReference>
<protein>
    <recommendedName>
        <fullName evidence="7">Fe2OG dioxygenase domain-containing protein</fullName>
    </recommendedName>
</protein>
<dbReference type="InterPro" id="IPR005123">
    <property type="entry name" value="Oxoglu/Fe-dep_dioxygenase_dom"/>
</dbReference>
<dbReference type="EnsemblPlants" id="TraesCS5A02G048400.1">
    <property type="protein sequence ID" value="TraesCS5A02G048400.1"/>
    <property type="gene ID" value="TraesCS5A02G048400"/>
</dbReference>
<dbReference type="Gene3D" id="2.60.120.330">
    <property type="entry name" value="B-lactam Antibiotic, Isopenicillin N Synthase, Chain"/>
    <property type="match status" value="1"/>
</dbReference>
<evidence type="ECO:0000256" key="1">
    <source>
        <dbReference type="ARBA" id="ARBA00001962"/>
    </source>
</evidence>
<dbReference type="Gramene" id="TraesARI5A03G02624010.1">
    <property type="protein sequence ID" value="TraesARI5A03G02624010.1"/>
    <property type="gene ID" value="TraesARI5A03G02624010"/>
</dbReference>
<dbReference type="Gramene" id="TraesSYM5A03G02611260.1">
    <property type="protein sequence ID" value="TraesSYM5A03G02611260.1"/>
    <property type="gene ID" value="TraesSYM5A03G02611260"/>
</dbReference>
<evidence type="ECO:0000313" key="8">
    <source>
        <dbReference type="EnsemblPlants" id="TraesCS5A02G048400.1"/>
    </source>
</evidence>
<dbReference type="SMR" id="A0A3B6KA96"/>
<dbReference type="GO" id="GO:0016491">
    <property type="term" value="F:oxidoreductase activity"/>
    <property type="evidence" value="ECO:0007669"/>
    <property type="project" value="UniProtKB-KW"/>
</dbReference>
<dbReference type="Pfam" id="PF03171">
    <property type="entry name" value="2OG-FeII_Oxy"/>
    <property type="match status" value="1"/>
</dbReference>
<keyword evidence="3 6" id="KW-0479">Metal-binding</keyword>
<dbReference type="GeneID" id="123102225"/>
<dbReference type="PRINTS" id="PR00682">
    <property type="entry name" value="IPNSYNTHASE"/>
</dbReference>
<dbReference type="Gramene" id="TraesNOR5A03G02602730.1">
    <property type="protein sequence ID" value="TraesNOR5A03G02602730.1"/>
    <property type="gene ID" value="TraesNOR5A03G02602730"/>
</dbReference>
<dbReference type="InterPro" id="IPR027443">
    <property type="entry name" value="IPNS-like_sf"/>
</dbReference>
<evidence type="ECO:0000313" key="9">
    <source>
        <dbReference type="Proteomes" id="UP000019116"/>
    </source>
</evidence>
<keyword evidence="9" id="KW-1185">Reference proteome</keyword>
<dbReference type="InterPro" id="IPR050295">
    <property type="entry name" value="Plant_2OG-oxidoreductases"/>
</dbReference>
<dbReference type="Gramene" id="TraesJUL5A03G02602740.1">
    <property type="protein sequence ID" value="TraesJUL5A03G02602740.1"/>
    <property type="gene ID" value="TraesJUL5A03G02602740"/>
</dbReference>
<dbReference type="Gramene" id="TraesCS5A03G0123600.1">
    <property type="protein sequence ID" value="TraesCS5A03G0123600.1.CDS"/>
    <property type="gene ID" value="TraesCS5A03G0123600"/>
</dbReference>
<dbReference type="InterPro" id="IPR044861">
    <property type="entry name" value="IPNS-like_FE2OG_OXY"/>
</dbReference>
<dbReference type="Pfam" id="PF14226">
    <property type="entry name" value="DIOX_N"/>
    <property type="match status" value="1"/>
</dbReference>
<dbReference type="OMA" id="MEWGFFM"/>
<organism evidence="8">
    <name type="scientific">Triticum aestivum</name>
    <name type="common">Wheat</name>
    <dbReference type="NCBI Taxonomy" id="4565"/>
    <lineage>
        <taxon>Eukaryota</taxon>
        <taxon>Viridiplantae</taxon>
        <taxon>Streptophyta</taxon>
        <taxon>Embryophyta</taxon>
        <taxon>Tracheophyta</taxon>
        <taxon>Spermatophyta</taxon>
        <taxon>Magnoliopsida</taxon>
        <taxon>Liliopsida</taxon>
        <taxon>Poales</taxon>
        <taxon>Poaceae</taxon>
        <taxon>BOP clade</taxon>
        <taxon>Pooideae</taxon>
        <taxon>Triticodae</taxon>
        <taxon>Triticeae</taxon>
        <taxon>Triticinae</taxon>
        <taxon>Triticum</taxon>
    </lineage>
</organism>